<evidence type="ECO:0000313" key="2">
    <source>
        <dbReference type="EMBL" id="AQQ10026.1"/>
    </source>
</evidence>
<keyword evidence="1" id="KW-1133">Transmembrane helix</keyword>
<organism evidence="2 3">
    <name type="scientific">Sedimentisphaera cyanobacteriorum</name>
    <dbReference type="NCBI Taxonomy" id="1940790"/>
    <lineage>
        <taxon>Bacteria</taxon>
        <taxon>Pseudomonadati</taxon>
        <taxon>Planctomycetota</taxon>
        <taxon>Phycisphaerae</taxon>
        <taxon>Sedimentisphaerales</taxon>
        <taxon>Sedimentisphaeraceae</taxon>
        <taxon>Sedimentisphaera</taxon>
    </lineage>
</organism>
<keyword evidence="1" id="KW-0472">Membrane</keyword>
<feature type="transmembrane region" description="Helical" evidence="1">
    <location>
        <begin position="12"/>
        <end position="34"/>
    </location>
</feature>
<name>A0A1Q2HS01_9BACT</name>
<dbReference type="AlphaFoldDB" id="A0A1Q2HS01"/>
<dbReference type="NCBIfam" id="TIGR02532">
    <property type="entry name" value="IV_pilin_GFxxxE"/>
    <property type="match status" value="1"/>
</dbReference>
<dbReference type="PANTHER" id="PTHR30093:SF2">
    <property type="entry name" value="TYPE II SECRETION SYSTEM PROTEIN H"/>
    <property type="match status" value="1"/>
</dbReference>
<dbReference type="PANTHER" id="PTHR30093">
    <property type="entry name" value="GENERAL SECRETION PATHWAY PROTEIN G"/>
    <property type="match status" value="1"/>
</dbReference>
<dbReference type="InterPro" id="IPR012902">
    <property type="entry name" value="N_methyl_site"/>
</dbReference>
<dbReference type="Proteomes" id="UP000188273">
    <property type="component" value="Chromosome"/>
</dbReference>
<dbReference type="InterPro" id="IPR045584">
    <property type="entry name" value="Pilin-like"/>
</dbReference>
<sequence length="270" mass="31721">MKNRKNRTSGFTLIELLVVISIIALLMSILMPALNKAREQARNVVCQSNVKQWGLIFSMYTDDSDGYFPADCHKDDGRWTWFLSMKPYYAGKFEILLCPTTKAAPEDRGGRLNNRWQWNVRWWTPNVFETEMLEDRDAEELGGSYGQNWWVTSNDSWTATYPTENKFKRVDNVQKPSSVPVIGDCGSFVVRPTRFADPPESDGDYSYESSNEMKRVCTNRHNNGRVNWVFADFSVQQVKLKELWDIPWHRKWKPREDEIEWPDWMRSLPE</sequence>
<dbReference type="OrthoDB" id="272450at2"/>
<dbReference type="Pfam" id="PF07963">
    <property type="entry name" value="N_methyl"/>
    <property type="match status" value="1"/>
</dbReference>
<proteinExistence type="predicted"/>
<dbReference type="PROSITE" id="PS00409">
    <property type="entry name" value="PROKAR_NTER_METHYL"/>
    <property type="match status" value="1"/>
</dbReference>
<keyword evidence="1" id="KW-0812">Transmembrane</keyword>
<accession>A0A1Q2HS01</accession>
<dbReference type="RefSeq" id="WP_077540883.1">
    <property type="nucleotide sequence ID" value="NZ_CP019633.1"/>
</dbReference>
<dbReference type="Gene3D" id="3.30.700.10">
    <property type="entry name" value="Glycoprotein, Type 4 Pilin"/>
    <property type="match status" value="1"/>
</dbReference>
<dbReference type="EMBL" id="CP019633">
    <property type="protein sequence ID" value="AQQ10026.1"/>
    <property type="molecule type" value="Genomic_DNA"/>
</dbReference>
<dbReference type="STRING" id="1940790.L21SP3_01848"/>
<gene>
    <name evidence="2" type="primary">xcpT_10</name>
    <name evidence="2" type="ORF">L21SP3_01848</name>
</gene>
<evidence type="ECO:0000256" key="1">
    <source>
        <dbReference type="SAM" id="Phobius"/>
    </source>
</evidence>
<dbReference type="KEGG" id="pbu:L21SP3_01848"/>
<evidence type="ECO:0000313" key="3">
    <source>
        <dbReference type="Proteomes" id="UP000188273"/>
    </source>
</evidence>
<keyword evidence="3" id="KW-1185">Reference proteome</keyword>
<dbReference type="SUPFAM" id="SSF54523">
    <property type="entry name" value="Pili subunits"/>
    <property type="match status" value="1"/>
</dbReference>
<reference evidence="3" key="1">
    <citation type="submission" date="2017-02" db="EMBL/GenBank/DDBJ databases">
        <title>Comparative genomics and description of representatives of a novel lineage of planctomycetes thriving in anoxic sediments.</title>
        <authorList>
            <person name="Spring S."/>
            <person name="Bunk B."/>
            <person name="Sproer C."/>
            <person name="Klenk H.-P."/>
        </authorList>
    </citation>
    <scope>NUCLEOTIDE SEQUENCE [LARGE SCALE GENOMIC DNA]</scope>
    <source>
        <strain evidence="3">L21-RPul-D3</strain>
    </source>
</reference>
<protein>
    <submittedName>
        <fullName evidence="2">PilD-dependent protein PddA</fullName>
    </submittedName>
</protein>